<sequence length="48" mass="5111">MKSVLAAIGAAWLVLQLLAAMGVIDQYVCISTSGGCNQQRVLYTRLAL</sequence>
<name>A0A239SVY1_9BURK</name>
<reference evidence="1 2" key="1">
    <citation type="submission" date="2017-06" db="EMBL/GenBank/DDBJ databases">
        <authorList>
            <consortium name="Pathogen Informatics"/>
        </authorList>
    </citation>
    <scope>NUCLEOTIDE SEQUENCE [LARGE SCALE GENOMIC DNA]</scope>
    <source>
        <strain evidence="1 2">NCTC13161</strain>
    </source>
</reference>
<keyword evidence="2" id="KW-1185">Reference proteome</keyword>
<protein>
    <submittedName>
        <fullName evidence="1">Uncharacterized protein</fullName>
    </submittedName>
</protein>
<evidence type="ECO:0000313" key="1">
    <source>
        <dbReference type="EMBL" id="SNU89620.1"/>
    </source>
</evidence>
<dbReference type="EMBL" id="LT906435">
    <property type="protein sequence ID" value="SNU89620.1"/>
    <property type="molecule type" value="Genomic_DNA"/>
</dbReference>
<accession>A0A239SVY1</accession>
<dbReference type="AlphaFoldDB" id="A0A239SVY1"/>
<proteinExistence type="predicted"/>
<evidence type="ECO:0000313" key="2">
    <source>
        <dbReference type="Proteomes" id="UP000215126"/>
    </source>
</evidence>
<dbReference type="Proteomes" id="UP000215126">
    <property type="component" value="Chromosome 1"/>
</dbReference>
<gene>
    <name evidence="1" type="ORF">SAMEA4530655_04688</name>
</gene>
<organism evidence="1 2">
    <name type="scientific">Pandoraea sputorum</name>
    <dbReference type="NCBI Taxonomy" id="93222"/>
    <lineage>
        <taxon>Bacteria</taxon>
        <taxon>Pseudomonadati</taxon>
        <taxon>Pseudomonadota</taxon>
        <taxon>Betaproteobacteria</taxon>
        <taxon>Burkholderiales</taxon>
        <taxon>Burkholderiaceae</taxon>
        <taxon>Pandoraea</taxon>
    </lineage>
</organism>